<dbReference type="InParanoid" id="A0A2K1QW24"/>
<dbReference type="OrthoDB" id="5579731at2759"/>
<feature type="region of interest" description="Disordered" evidence="1">
    <location>
        <begin position="141"/>
        <end position="165"/>
    </location>
</feature>
<dbReference type="Proteomes" id="UP000243797">
    <property type="component" value="Unassembled WGS sequence"/>
</dbReference>
<dbReference type="STRING" id="2082308.A0A2K1QW24"/>
<gene>
    <name evidence="3" type="ORF">CAC42_2434</name>
</gene>
<organism evidence="3 4">
    <name type="scientific">Sphaceloma murrayae</name>
    <dbReference type="NCBI Taxonomy" id="2082308"/>
    <lineage>
        <taxon>Eukaryota</taxon>
        <taxon>Fungi</taxon>
        <taxon>Dikarya</taxon>
        <taxon>Ascomycota</taxon>
        <taxon>Pezizomycotina</taxon>
        <taxon>Dothideomycetes</taxon>
        <taxon>Dothideomycetidae</taxon>
        <taxon>Myriangiales</taxon>
        <taxon>Elsinoaceae</taxon>
        <taxon>Sphaceloma</taxon>
    </lineage>
</organism>
<dbReference type="AlphaFoldDB" id="A0A2K1QW24"/>
<evidence type="ECO:0000259" key="2">
    <source>
        <dbReference type="Pfam" id="PF05205"/>
    </source>
</evidence>
<evidence type="ECO:0000313" key="3">
    <source>
        <dbReference type="EMBL" id="PNS19257.1"/>
    </source>
</evidence>
<dbReference type="Pfam" id="PF05205">
    <property type="entry name" value="COMPASS-Shg1"/>
    <property type="match status" value="1"/>
</dbReference>
<feature type="region of interest" description="Disordered" evidence="1">
    <location>
        <begin position="1"/>
        <end position="21"/>
    </location>
</feature>
<feature type="domain" description="BOD1/SHG1" evidence="2">
    <location>
        <begin position="38"/>
        <end position="140"/>
    </location>
</feature>
<evidence type="ECO:0000313" key="4">
    <source>
        <dbReference type="Proteomes" id="UP000243797"/>
    </source>
</evidence>
<dbReference type="PANTHER" id="PTHR28034:SF1">
    <property type="entry name" value="NUCLEOMORPHIN"/>
    <property type="match status" value="1"/>
</dbReference>
<accession>A0A2K1QW24</accession>
<dbReference type="PANTHER" id="PTHR28034">
    <property type="entry name" value="SET1 COMPLEX COMPONENT SHG1"/>
    <property type="match status" value="1"/>
</dbReference>
<feature type="region of interest" description="Disordered" evidence="1">
    <location>
        <begin position="206"/>
        <end position="271"/>
    </location>
</feature>
<dbReference type="InterPro" id="IPR055264">
    <property type="entry name" value="BOD1/SHG1_dom"/>
</dbReference>
<reference evidence="3 4" key="1">
    <citation type="submission" date="2017-06" db="EMBL/GenBank/DDBJ databases">
        <title>Draft genome sequence of a variant of Elsinoe murrayae.</title>
        <authorList>
            <person name="Cheng Q."/>
        </authorList>
    </citation>
    <scope>NUCLEOTIDE SEQUENCE [LARGE SCALE GENOMIC DNA]</scope>
    <source>
        <strain evidence="3 4">CQ-2017a</strain>
    </source>
</reference>
<sequence length="511" mass="57250">MAAVEGVRIGGDDGPLRKKPKISELPISSAKRSSVEGLLHVFKKKGEFDSLRKKVYAQFEAGNSKDNLLRSLQTFTDEEIERDPIKYLGKDRRLAAPLLEGAAARADIYPTTEIDINEFISQYLDEAEVALREARRKEIGEDAAREEEKRGAKSDEAYAADAEVRRQERAKKYAAELRLKRKKEQEAAKKRQLEALQARAAELAKETERLQREQKRRAEREAARAKQKQMEEERRKKFAEDREKREKEQAEAAKREEEEREARRKENEAAEAKRLEREAQLLDALITNVAVAPNPHLDEAAQVEYHAWPQKDPEERLHALLAPRLNAGPPVSRVLAGMMMIVHRGREVHEENLIVWTEGIADRCGTEVAARHVGEETIRAVPLADETAAGRVPHLDDHIATETTLQADEDRGHGPEVHLTLTDMYLVREGETTDVTTEEMIGGMIVGTIAETVIATEVETGGTVTGITIGTGDDLESRTTAGVALETVRDHEAAEGIDRHCTDVRNCSEHG</sequence>
<keyword evidence="4" id="KW-1185">Reference proteome</keyword>
<evidence type="ECO:0000256" key="1">
    <source>
        <dbReference type="SAM" id="MobiDB-lite"/>
    </source>
</evidence>
<name>A0A2K1QW24_9PEZI</name>
<comment type="caution">
    <text evidence="3">The sequence shown here is derived from an EMBL/GenBank/DDBJ whole genome shotgun (WGS) entry which is preliminary data.</text>
</comment>
<proteinExistence type="predicted"/>
<protein>
    <submittedName>
        <fullName evidence="3">Set1 complex component shg1</fullName>
    </submittedName>
</protein>
<dbReference type="EMBL" id="NKHZ01000032">
    <property type="protein sequence ID" value="PNS19257.1"/>
    <property type="molecule type" value="Genomic_DNA"/>
</dbReference>